<sequence length="277" mass="28669">MGISPGAFMGMQIAGAATSAIGAYYTANNQKIGLTSQGDSADSQSKMALIAGQMEQNNSESVAQTAELNATTSSTLTKMQAGNTAYMADMNAFLAEKSAQSALLQGERQTQALYTKAANLKSTQRATMAANGLDLTSETPQNILTSTDAMKEQDANAINLNAVRAAWGYRMEATNFENQSIAAKANGDASSIMTLAGGKATAANARLRGNVALINSQIKSIGFSSQANQMRFGANSINPWASGGTSLIGSASSVATNYYLAKKSGMFDTQSASGVDT</sequence>
<accession>A0A6J5KV17</accession>
<protein>
    <submittedName>
        <fullName evidence="1">Uncharacterized protein</fullName>
    </submittedName>
</protein>
<dbReference type="EMBL" id="LR796180">
    <property type="protein sequence ID" value="CAB4124976.1"/>
    <property type="molecule type" value="Genomic_DNA"/>
</dbReference>
<proteinExistence type="predicted"/>
<reference evidence="1" key="1">
    <citation type="submission" date="2020-04" db="EMBL/GenBank/DDBJ databases">
        <authorList>
            <person name="Chiriac C."/>
            <person name="Salcher M."/>
            <person name="Ghai R."/>
            <person name="Kavagutti S V."/>
        </authorList>
    </citation>
    <scope>NUCLEOTIDE SEQUENCE</scope>
</reference>
<organism evidence="1">
    <name type="scientific">uncultured Caudovirales phage</name>
    <dbReference type="NCBI Taxonomy" id="2100421"/>
    <lineage>
        <taxon>Viruses</taxon>
        <taxon>Duplodnaviria</taxon>
        <taxon>Heunggongvirae</taxon>
        <taxon>Uroviricota</taxon>
        <taxon>Caudoviricetes</taxon>
        <taxon>Peduoviridae</taxon>
        <taxon>Maltschvirus</taxon>
        <taxon>Maltschvirus maltsch</taxon>
    </lineage>
</organism>
<gene>
    <name evidence="1" type="ORF">UFOVP66_47</name>
</gene>
<evidence type="ECO:0000313" key="1">
    <source>
        <dbReference type="EMBL" id="CAB4124976.1"/>
    </source>
</evidence>
<name>A0A6J5KV17_9CAUD</name>